<evidence type="ECO:0000256" key="1">
    <source>
        <dbReference type="SAM" id="MobiDB-lite"/>
    </source>
</evidence>
<accession>A0A3B1D7Z7</accession>
<feature type="non-terminal residue" evidence="2">
    <location>
        <position position="1"/>
    </location>
</feature>
<dbReference type="EMBL" id="UOGK01000077">
    <property type="protein sequence ID" value="VAX36832.1"/>
    <property type="molecule type" value="Genomic_DNA"/>
</dbReference>
<sequence length="200" mass="21850">GAPPSPAVPARPVPSFLGSDPLSKRPPPQGPRGQAGSSDSHDSRQTSYRPTPRANFTIGRKFRRPVKERAASRPERGAVRGSPVWTRERRARARPLRHRETASQNNTAFPAFPLYTSVLSVVQCLLPSCLLCLSSAPLCALIGKESSSFSPLGVRLDFFERIKKAARASMPAPPSHEWCFAFASSAFPPRPPRSALRPRC</sequence>
<evidence type="ECO:0000313" key="2">
    <source>
        <dbReference type="EMBL" id="VAX36832.1"/>
    </source>
</evidence>
<organism evidence="2">
    <name type="scientific">hydrothermal vent metagenome</name>
    <dbReference type="NCBI Taxonomy" id="652676"/>
    <lineage>
        <taxon>unclassified sequences</taxon>
        <taxon>metagenomes</taxon>
        <taxon>ecological metagenomes</taxon>
    </lineage>
</organism>
<proteinExistence type="predicted"/>
<dbReference type="AlphaFoldDB" id="A0A3B1D7Z7"/>
<gene>
    <name evidence="2" type="ORF">MNBD_PLANCTO03-400</name>
</gene>
<feature type="compositionally biased region" description="Pro residues" evidence="1">
    <location>
        <begin position="1"/>
        <end position="12"/>
    </location>
</feature>
<name>A0A3B1D7Z7_9ZZZZ</name>
<reference evidence="2" key="1">
    <citation type="submission" date="2018-06" db="EMBL/GenBank/DDBJ databases">
        <authorList>
            <person name="Zhirakovskaya E."/>
        </authorList>
    </citation>
    <scope>NUCLEOTIDE SEQUENCE</scope>
</reference>
<protein>
    <submittedName>
        <fullName evidence="2">Uncharacterized protein</fullName>
    </submittedName>
</protein>
<feature type="region of interest" description="Disordered" evidence="1">
    <location>
        <begin position="1"/>
        <end position="100"/>
    </location>
</feature>
<feature type="compositionally biased region" description="Basic and acidic residues" evidence="1">
    <location>
        <begin position="65"/>
        <end position="78"/>
    </location>
</feature>